<dbReference type="EMBL" id="FWFV01000001">
    <property type="protein sequence ID" value="SLN13525.1"/>
    <property type="molecule type" value="Genomic_DNA"/>
</dbReference>
<dbReference type="Proteomes" id="UP000193870">
    <property type="component" value="Unassembled WGS sequence"/>
</dbReference>
<protein>
    <recommendedName>
        <fullName evidence="3">Ferric siderophore reductase C-terminal domain-containing protein</fullName>
    </recommendedName>
</protein>
<dbReference type="AlphaFoldDB" id="A0A1Y5RBZ0"/>
<gene>
    <name evidence="1" type="ORF">PAM7066_00193</name>
</gene>
<sequence>MTLRFALSRTAEVVDKLVALNARAMPAMGSRDHAAWVMNVLAHVVGPWLVAQDAAGRSLASADARSMPLMAALGDEGYLGITLDADDLAEGPVSPPAAAVALARVMAPAVNALAYAGPLAPRACWRLAGDGLAWGWSQNGDMERGREILTAYGAPFANRQLVFDADGVARRGGCCRYLAVSGAVCLNCPLTKGKAGAPVVGAPTMARLRKSG</sequence>
<dbReference type="STRING" id="315423.SAMN04488020_101191"/>
<keyword evidence="2" id="KW-1185">Reference proteome</keyword>
<proteinExistence type="predicted"/>
<reference evidence="1 2" key="1">
    <citation type="submission" date="2017-03" db="EMBL/GenBank/DDBJ databases">
        <authorList>
            <person name="Afonso C.L."/>
            <person name="Miller P.J."/>
            <person name="Scott M.A."/>
            <person name="Spackman E."/>
            <person name="Goraichik I."/>
            <person name="Dimitrov K.M."/>
            <person name="Suarez D.L."/>
            <person name="Swayne D.E."/>
        </authorList>
    </citation>
    <scope>NUCLEOTIDE SEQUENCE [LARGE SCALE GENOMIC DNA]</scope>
    <source>
        <strain evidence="1 2">CECT 7066</strain>
    </source>
</reference>
<dbReference type="RefSeq" id="WP_085852246.1">
    <property type="nucleotide sequence ID" value="NZ_FOPF01000001.1"/>
</dbReference>
<evidence type="ECO:0008006" key="3">
    <source>
        <dbReference type="Google" id="ProtNLM"/>
    </source>
</evidence>
<accession>A0A1Y5RBZ0</accession>
<evidence type="ECO:0000313" key="1">
    <source>
        <dbReference type="EMBL" id="SLN13525.1"/>
    </source>
</evidence>
<name>A0A1Y5RBZ0_9RHOB</name>
<organism evidence="1 2">
    <name type="scientific">Palleronia marisminoris</name>
    <dbReference type="NCBI Taxonomy" id="315423"/>
    <lineage>
        <taxon>Bacteria</taxon>
        <taxon>Pseudomonadati</taxon>
        <taxon>Pseudomonadota</taxon>
        <taxon>Alphaproteobacteria</taxon>
        <taxon>Rhodobacterales</taxon>
        <taxon>Roseobacteraceae</taxon>
        <taxon>Palleronia</taxon>
    </lineage>
</organism>
<evidence type="ECO:0000313" key="2">
    <source>
        <dbReference type="Proteomes" id="UP000193870"/>
    </source>
</evidence>
<dbReference type="OrthoDB" id="6195577at2"/>